<reference evidence="1 2" key="1">
    <citation type="submission" date="2018-10" db="EMBL/GenBank/DDBJ databases">
        <title>Proposal of Lysobacter pythonis sp. nov. isolated from royal pythons (Python regius).</title>
        <authorList>
            <person name="Hans-Juergen B."/>
            <person name="Huptas C."/>
            <person name="Sandra B."/>
            <person name="Igor L."/>
            <person name="Joachim S."/>
            <person name="Siegfried S."/>
            <person name="Mareike W."/>
            <person name="Peter K."/>
        </authorList>
    </citation>
    <scope>NUCLEOTIDE SEQUENCE [LARGE SCALE GENOMIC DNA]</scope>
    <source>
        <strain evidence="1 2">4284/11</strain>
    </source>
</reference>
<dbReference type="AlphaFoldDB" id="A0A3M2I136"/>
<dbReference type="EMBL" id="RFLY01000009">
    <property type="protein sequence ID" value="RMH92892.1"/>
    <property type="molecule type" value="Genomic_DNA"/>
</dbReference>
<gene>
    <name evidence="1" type="ORF">EBB59_08020</name>
</gene>
<proteinExistence type="predicted"/>
<protein>
    <submittedName>
        <fullName evidence="1">Uncharacterized protein</fullName>
    </submittedName>
</protein>
<name>A0A3M2I136_9GAMM</name>
<evidence type="ECO:0000313" key="2">
    <source>
        <dbReference type="Proteomes" id="UP000275012"/>
    </source>
</evidence>
<dbReference type="OrthoDB" id="4319884at2"/>
<dbReference type="RefSeq" id="WP_122101625.1">
    <property type="nucleotide sequence ID" value="NZ_RFLY01000009.1"/>
</dbReference>
<sequence length="313" mass="33703">MRLAIGQLPALEQSHVQIAMRVISPRLPIPCQVVMEAAAELTLAPDPAGDALILSKGPDRLSLERPIRIVPLSDALSELINRSLAEHDAAPTASAGPGASTRPAAGKSLLAVLLEGALPGPSRVRLVNGEEFLIDARHHSAYHRLDPAGFIQRAQAAKVAEATPLDPAEFTRLTTREDAPQPIQVEQLCWAQHATPDAAALLERWHDDPQALVQLETWPNLSRQSDALAWLRVLARLSPRAMSLTALKQAAETEGISPARARFGLSLLFAFGHARIVMSPIEPIPIPAQPVTPPQPSPSLLGRLRARLRTLAN</sequence>
<evidence type="ECO:0000313" key="1">
    <source>
        <dbReference type="EMBL" id="RMH92892.1"/>
    </source>
</evidence>
<keyword evidence="2" id="KW-1185">Reference proteome</keyword>
<organism evidence="1 2">
    <name type="scientific">Solilutibacter pythonis</name>
    <dbReference type="NCBI Taxonomy" id="2483112"/>
    <lineage>
        <taxon>Bacteria</taxon>
        <taxon>Pseudomonadati</taxon>
        <taxon>Pseudomonadota</taxon>
        <taxon>Gammaproteobacteria</taxon>
        <taxon>Lysobacterales</taxon>
        <taxon>Lysobacteraceae</taxon>
        <taxon>Solilutibacter</taxon>
    </lineage>
</organism>
<dbReference type="Proteomes" id="UP000275012">
    <property type="component" value="Unassembled WGS sequence"/>
</dbReference>
<accession>A0A3M2I136</accession>
<comment type="caution">
    <text evidence="1">The sequence shown here is derived from an EMBL/GenBank/DDBJ whole genome shotgun (WGS) entry which is preliminary data.</text>
</comment>